<name>A0A0A9AWK3_ARUDO</name>
<evidence type="ECO:0000313" key="1">
    <source>
        <dbReference type="EMBL" id="JAD51477.1"/>
    </source>
</evidence>
<reference evidence="1" key="2">
    <citation type="journal article" date="2015" name="Data Brief">
        <title>Shoot transcriptome of the giant reed, Arundo donax.</title>
        <authorList>
            <person name="Barrero R.A."/>
            <person name="Guerrero F.D."/>
            <person name="Moolhuijzen P."/>
            <person name="Goolsby J.A."/>
            <person name="Tidwell J."/>
            <person name="Bellgard S.E."/>
            <person name="Bellgard M.I."/>
        </authorList>
    </citation>
    <scope>NUCLEOTIDE SEQUENCE</scope>
    <source>
        <tissue evidence="1">Shoot tissue taken approximately 20 cm above the soil surface</tissue>
    </source>
</reference>
<proteinExistence type="predicted"/>
<sequence>MAEASSDNTCLLGVASTRVYVRALDWVLSRCTCARLRRRA</sequence>
<dbReference type="AlphaFoldDB" id="A0A0A9AWK3"/>
<organism evidence="1">
    <name type="scientific">Arundo donax</name>
    <name type="common">Giant reed</name>
    <name type="synonym">Donax arundinaceus</name>
    <dbReference type="NCBI Taxonomy" id="35708"/>
    <lineage>
        <taxon>Eukaryota</taxon>
        <taxon>Viridiplantae</taxon>
        <taxon>Streptophyta</taxon>
        <taxon>Embryophyta</taxon>
        <taxon>Tracheophyta</taxon>
        <taxon>Spermatophyta</taxon>
        <taxon>Magnoliopsida</taxon>
        <taxon>Liliopsida</taxon>
        <taxon>Poales</taxon>
        <taxon>Poaceae</taxon>
        <taxon>PACMAD clade</taxon>
        <taxon>Arundinoideae</taxon>
        <taxon>Arundineae</taxon>
        <taxon>Arundo</taxon>
    </lineage>
</organism>
<reference evidence="1" key="1">
    <citation type="submission" date="2014-09" db="EMBL/GenBank/DDBJ databases">
        <authorList>
            <person name="Magalhaes I.L.F."/>
            <person name="Oliveira U."/>
            <person name="Santos F.R."/>
            <person name="Vidigal T.H.D.A."/>
            <person name="Brescovit A.D."/>
            <person name="Santos A.J."/>
        </authorList>
    </citation>
    <scope>NUCLEOTIDE SEQUENCE</scope>
    <source>
        <tissue evidence="1">Shoot tissue taken approximately 20 cm above the soil surface</tissue>
    </source>
</reference>
<dbReference type="EMBL" id="GBRH01246418">
    <property type="protein sequence ID" value="JAD51477.1"/>
    <property type="molecule type" value="Transcribed_RNA"/>
</dbReference>
<protein>
    <submittedName>
        <fullName evidence="1">Uncharacterized protein</fullName>
    </submittedName>
</protein>
<accession>A0A0A9AWK3</accession>